<dbReference type="InterPro" id="IPR002123">
    <property type="entry name" value="Plipid/glycerol_acylTrfase"/>
</dbReference>
<gene>
    <name evidence="15" type="primary">TAZ1</name>
    <name evidence="15" type="ORF">MCUN1_003511</name>
</gene>
<evidence type="ECO:0000256" key="6">
    <source>
        <dbReference type="ARBA" id="ARBA00023098"/>
    </source>
</evidence>
<keyword evidence="5" id="KW-0999">Mitochondrion inner membrane</keyword>
<organism evidence="15 16">
    <name type="scientific">Malassezia cuniculi</name>
    <dbReference type="NCBI Taxonomy" id="948313"/>
    <lineage>
        <taxon>Eukaryota</taxon>
        <taxon>Fungi</taxon>
        <taxon>Dikarya</taxon>
        <taxon>Basidiomycota</taxon>
        <taxon>Ustilaginomycotina</taxon>
        <taxon>Malasseziomycetes</taxon>
        <taxon>Malasseziales</taxon>
        <taxon>Malasseziaceae</taxon>
        <taxon>Malassezia</taxon>
    </lineage>
</organism>
<comment type="similarity">
    <text evidence="2 12">Belongs to the taffazin family.</text>
</comment>
<dbReference type="CDD" id="cd07989">
    <property type="entry name" value="LPLAT_AGPAT-like"/>
    <property type="match status" value="1"/>
</dbReference>
<dbReference type="GO" id="GO:0005741">
    <property type="term" value="C:mitochondrial outer membrane"/>
    <property type="evidence" value="ECO:0007669"/>
    <property type="project" value="UniProtKB-SubCell"/>
</dbReference>
<feature type="region of interest" description="Disordered" evidence="13">
    <location>
        <begin position="146"/>
        <end position="165"/>
    </location>
</feature>
<evidence type="ECO:0000259" key="14">
    <source>
        <dbReference type="SMART" id="SM00563"/>
    </source>
</evidence>
<dbReference type="GO" id="GO:0005743">
    <property type="term" value="C:mitochondrial inner membrane"/>
    <property type="evidence" value="ECO:0007669"/>
    <property type="project" value="UniProtKB-SubCell"/>
</dbReference>
<protein>
    <recommendedName>
        <fullName evidence="12">Tafazzin family protein</fullName>
    </recommendedName>
</protein>
<keyword evidence="9 15" id="KW-0012">Acyltransferase</keyword>
<keyword evidence="6" id="KW-0443">Lipid metabolism</keyword>
<name>A0AAF0EYK3_9BASI</name>
<feature type="domain" description="Phospholipid/glycerol acyltransferase" evidence="14">
    <location>
        <begin position="2"/>
        <end position="112"/>
    </location>
</feature>
<evidence type="ECO:0000256" key="12">
    <source>
        <dbReference type="RuleBase" id="RU365062"/>
    </source>
</evidence>
<dbReference type="GO" id="GO:0047184">
    <property type="term" value="F:1-acylglycerophosphocholine O-acyltransferase activity"/>
    <property type="evidence" value="ECO:0007669"/>
    <property type="project" value="TreeGrafter"/>
</dbReference>
<keyword evidence="7" id="KW-0496">Mitochondrion</keyword>
<evidence type="ECO:0000256" key="2">
    <source>
        <dbReference type="ARBA" id="ARBA00010524"/>
    </source>
</evidence>
<keyword evidence="8" id="KW-0472">Membrane</keyword>
<dbReference type="EMBL" id="CP119881">
    <property type="protein sequence ID" value="WFD36626.1"/>
    <property type="molecule type" value="Genomic_DNA"/>
</dbReference>
<keyword evidence="4" id="KW-1000">Mitochondrion outer membrane</keyword>
<reference evidence="15" key="1">
    <citation type="submission" date="2023-03" db="EMBL/GenBank/DDBJ databases">
        <title>Mating type loci evolution in Malassezia.</title>
        <authorList>
            <person name="Coelho M.A."/>
        </authorList>
    </citation>
    <scope>NUCLEOTIDE SEQUENCE</scope>
    <source>
        <strain evidence="15">CBS 11721</strain>
    </source>
</reference>
<dbReference type="PANTHER" id="PTHR12497:SF0">
    <property type="entry name" value="TAFAZZIN"/>
    <property type="match status" value="1"/>
</dbReference>
<dbReference type="PANTHER" id="PTHR12497">
    <property type="entry name" value="TAZ PROTEIN TAFAZZIN"/>
    <property type="match status" value="1"/>
</dbReference>
<evidence type="ECO:0000256" key="11">
    <source>
        <dbReference type="ARBA" id="ARBA00047906"/>
    </source>
</evidence>
<evidence type="ECO:0000256" key="3">
    <source>
        <dbReference type="ARBA" id="ARBA00022679"/>
    </source>
</evidence>
<evidence type="ECO:0000256" key="5">
    <source>
        <dbReference type="ARBA" id="ARBA00022792"/>
    </source>
</evidence>
<evidence type="ECO:0000256" key="9">
    <source>
        <dbReference type="ARBA" id="ARBA00023315"/>
    </source>
</evidence>
<dbReference type="InterPro" id="IPR000872">
    <property type="entry name" value="Tafazzin"/>
</dbReference>
<keyword evidence="3" id="KW-0808">Transferase</keyword>
<evidence type="ECO:0000256" key="8">
    <source>
        <dbReference type="ARBA" id="ARBA00023136"/>
    </source>
</evidence>
<keyword evidence="16" id="KW-1185">Reference proteome</keyword>
<evidence type="ECO:0000313" key="16">
    <source>
        <dbReference type="Proteomes" id="UP001219933"/>
    </source>
</evidence>
<accession>A0AAF0EYK3</accession>
<evidence type="ECO:0000256" key="1">
    <source>
        <dbReference type="ARBA" id="ARBA00004137"/>
    </source>
</evidence>
<evidence type="ECO:0000256" key="13">
    <source>
        <dbReference type="SAM" id="MobiDB-lite"/>
    </source>
</evidence>
<dbReference type="SUPFAM" id="SSF69593">
    <property type="entry name" value="Glycerol-3-phosphate (1)-acyltransferase"/>
    <property type="match status" value="1"/>
</dbReference>
<evidence type="ECO:0000313" key="15">
    <source>
        <dbReference type="EMBL" id="WFD36626.1"/>
    </source>
</evidence>
<comment type="catalytic activity">
    <reaction evidence="11">
        <text>1'-[1,2-diacyl-sn-glycero-3-phospho],3'-[1-acyl-sn-glycero-3-phospho]-glycerol + a 1,2-diacyl-sn-glycero-3-phosphocholine = a cardiolipin + a 1-acyl-sn-glycero-3-phosphocholine</text>
        <dbReference type="Rhea" id="RHEA:33731"/>
        <dbReference type="ChEBI" id="CHEBI:57643"/>
        <dbReference type="ChEBI" id="CHEBI:58168"/>
        <dbReference type="ChEBI" id="CHEBI:62237"/>
        <dbReference type="ChEBI" id="CHEBI:64743"/>
    </reaction>
    <physiologicalReaction direction="left-to-right" evidence="11">
        <dbReference type="Rhea" id="RHEA:33732"/>
    </physiologicalReaction>
    <physiologicalReaction direction="right-to-left" evidence="11">
        <dbReference type="Rhea" id="RHEA:33733"/>
    </physiologicalReaction>
</comment>
<dbReference type="GO" id="GO:0007007">
    <property type="term" value="P:inner mitochondrial membrane organization"/>
    <property type="evidence" value="ECO:0007669"/>
    <property type="project" value="TreeGrafter"/>
</dbReference>
<evidence type="ECO:0000256" key="7">
    <source>
        <dbReference type="ARBA" id="ARBA00023128"/>
    </source>
</evidence>
<dbReference type="SMART" id="SM00563">
    <property type="entry name" value="PlsC"/>
    <property type="match status" value="1"/>
</dbReference>
<dbReference type="PRINTS" id="PR00979">
    <property type="entry name" value="TAFAZZIN"/>
</dbReference>
<evidence type="ECO:0000256" key="4">
    <source>
        <dbReference type="ARBA" id="ARBA00022787"/>
    </source>
</evidence>
<proteinExistence type="inferred from homology"/>
<dbReference type="AlphaFoldDB" id="A0AAF0EYK3"/>
<sequence length="165" mass="18291">MWATLPWWTYRNAHTVRWTLTASDVMFTNPAVSWFARQGQAIETVRGGGIFQPAIPTSRDMLSRGDWIHIFPEGGVNPEPPSQMRRFKWGVSRLILESSVLPIVIPIYLTGFDHVMPETRSFPRFVPRPGADISVTFGAPLCDETLAADGPAPAPSGRAHGPRIP</sequence>
<dbReference type="Proteomes" id="UP001219933">
    <property type="component" value="Chromosome 5"/>
</dbReference>
<comment type="subcellular location">
    <subcellularLocation>
        <location evidence="1">Mitochondrion inner membrane</location>
        <topology evidence="1">Peripheral membrane protein</topology>
        <orientation evidence="1">Intermembrane side</orientation>
    </subcellularLocation>
    <subcellularLocation>
        <location evidence="10">Mitochondrion outer membrane</location>
        <topology evidence="10">Peripheral membrane protein</topology>
        <orientation evidence="10">Intermembrane side</orientation>
    </subcellularLocation>
</comment>
<evidence type="ECO:0000256" key="10">
    <source>
        <dbReference type="ARBA" id="ARBA00024323"/>
    </source>
</evidence>
<dbReference type="Pfam" id="PF01553">
    <property type="entry name" value="Acyltransferase"/>
    <property type="match status" value="1"/>
</dbReference>
<dbReference type="GO" id="GO:0035965">
    <property type="term" value="P:cardiolipin acyl-chain remodeling"/>
    <property type="evidence" value="ECO:0007669"/>
    <property type="project" value="TreeGrafter"/>
</dbReference>